<dbReference type="Proteomes" id="UP000460221">
    <property type="component" value="Unassembled WGS sequence"/>
</dbReference>
<dbReference type="GO" id="GO:0003677">
    <property type="term" value="F:DNA binding"/>
    <property type="evidence" value="ECO:0007669"/>
    <property type="project" value="UniProtKB-KW"/>
</dbReference>
<keyword evidence="2" id="KW-0805">Transcription regulation</keyword>
<evidence type="ECO:0000256" key="2">
    <source>
        <dbReference type="ARBA" id="ARBA00023015"/>
    </source>
</evidence>
<dbReference type="Pfam" id="PF04542">
    <property type="entry name" value="Sigma70_r2"/>
    <property type="match status" value="1"/>
</dbReference>
<dbReference type="SUPFAM" id="SSF88946">
    <property type="entry name" value="Sigma2 domain of RNA polymerase sigma factors"/>
    <property type="match status" value="1"/>
</dbReference>
<dbReference type="InterPro" id="IPR013325">
    <property type="entry name" value="RNA_pol_sigma_r2"/>
</dbReference>
<dbReference type="Pfam" id="PF08281">
    <property type="entry name" value="Sigma70_r4_2"/>
    <property type="match status" value="1"/>
</dbReference>
<dbReference type="PANTHER" id="PTHR43133:SF50">
    <property type="entry name" value="ECF RNA POLYMERASE SIGMA FACTOR SIGM"/>
    <property type="match status" value="1"/>
</dbReference>
<dbReference type="Gene3D" id="1.10.10.10">
    <property type="entry name" value="Winged helix-like DNA-binding domain superfamily/Winged helix DNA-binding domain"/>
    <property type="match status" value="1"/>
</dbReference>
<evidence type="ECO:0000259" key="7">
    <source>
        <dbReference type="Pfam" id="PF08281"/>
    </source>
</evidence>
<dbReference type="InterPro" id="IPR007627">
    <property type="entry name" value="RNA_pol_sigma70_r2"/>
</dbReference>
<evidence type="ECO:0000259" key="6">
    <source>
        <dbReference type="Pfam" id="PF04542"/>
    </source>
</evidence>
<proteinExistence type="inferred from homology"/>
<dbReference type="CDD" id="cd06171">
    <property type="entry name" value="Sigma70_r4"/>
    <property type="match status" value="1"/>
</dbReference>
<evidence type="ECO:0000256" key="1">
    <source>
        <dbReference type="ARBA" id="ARBA00010641"/>
    </source>
</evidence>
<comment type="similarity">
    <text evidence="1">Belongs to the sigma-70 factor family. ECF subfamily.</text>
</comment>
<dbReference type="InterPro" id="IPR039425">
    <property type="entry name" value="RNA_pol_sigma-70-like"/>
</dbReference>
<dbReference type="InterPro" id="IPR014284">
    <property type="entry name" value="RNA_pol_sigma-70_dom"/>
</dbReference>
<dbReference type="InterPro" id="IPR036388">
    <property type="entry name" value="WH-like_DNA-bd_sf"/>
</dbReference>
<keyword evidence="5" id="KW-0804">Transcription</keyword>
<evidence type="ECO:0000256" key="5">
    <source>
        <dbReference type="ARBA" id="ARBA00023163"/>
    </source>
</evidence>
<dbReference type="GO" id="GO:0006352">
    <property type="term" value="P:DNA-templated transcription initiation"/>
    <property type="evidence" value="ECO:0007669"/>
    <property type="project" value="InterPro"/>
</dbReference>
<dbReference type="SUPFAM" id="SSF88659">
    <property type="entry name" value="Sigma3 and sigma4 domains of RNA polymerase sigma factors"/>
    <property type="match status" value="1"/>
</dbReference>
<sequence>MTRFLRTRHRSGGSIRLNGKGQAIQGVVMSNGDVVELIRVHGDHLHQLAYRLTGEHHAAQDLVQSTVLVLLRRGRLRRQIGGLYPYARRVLTNLHIDRHRVLASTERVVDTTSAVAGRAASGHLADEVVDRLTLLGALERLSPRQRAVVVLRYYEDLPDPQIAAILGIDRATVRSIAARSLALLRNGHHAATKEDEDAQTGTT</sequence>
<reference evidence="8 9" key="1">
    <citation type="submission" date="2019-11" db="EMBL/GenBank/DDBJ databases">
        <authorList>
            <person name="Jiang L.-Q."/>
        </authorList>
    </citation>
    <scope>NUCLEOTIDE SEQUENCE [LARGE SCALE GENOMIC DNA]</scope>
    <source>
        <strain evidence="8 9">YIM 132087</strain>
    </source>
</reference>
<keyword evidence="3" id="KW-0731">Sigma factor</keyword>
<accession>A0A7K1FFG6</accession>
<dbReference type="GO" id="GO:0016987">
    <property type="term" value="F:sigma factor activity"/>
    <property type="evidence" value="ECO:0007669"/>
    <property type="project" value="UniProtKB-KW"/>
</dbReference>
<evidence type="ECO:0000256" key="4">
    <source>
        <dbReference type="ARBA" id="ARBA00023125"/>
    </source>
</evidence>
<dbReference type="AlphaFoldDB" id="A0A7K1FFG6"/>
<gene>
    <name evidence="8" type="ORF">GIS00_02525</name>
</gene>
<dbReference type="InterPro" id="IPR013249">
    <property type="entry name" value="RNA_pol_sigma70_r4_t2"/>
</dbReference>
<name>A0A7K1FFG6_9ACTN</name>
<dbReference type="EMBL" id="WLYK01000001">
    <property type="protein sequence ID" value="MTD12820.1"/>
    <property type="molecule type" value="Genomic_DNA"/>
</dbReference>
<dbReference type="Gene3D" id="1.10.1740.10">
    <property type="match status" value="1"/>
</dbReference>
<dbReference type="PANTHER" id="PTHR43133">
    <property type="entry name" value="RNA POLYMERASE ECF-TYPE SIGMA FACTO"/>
    <property type="match status" value="1"/>
</dbReference>
<keyword evidence="9" id="KW-1185">Reference proteome</keyword>
<organism evidence="8 9">
    <name type="scientific">Nakamurella alba</name>
    <dbReference type="NCBI Taxonomy" id="2665158"/>
    <lineage>
        <taxon>Bacteria</taxon>
        <taxon>Bacillati</taxon>
        <taxon>Actinomycetota</taxon>
        <taxon>Actinomycetes</taxon>
        <taxon>Nakamurellales</taxon>
        <taxon>Nakamurellaceae</taxon>
        <taxon>Nakamurella</taxon>
    </lineage>
</organism>
<feature type="domain" description="RNA polymerase sigma factor 70 region 4 type 2" evidence="7">
    <location>
        <begin position="133"/>
        <end position="183"/>
    </location>
</feature>
<comment type="caution">
    <text evidence="8">The sequence shown here is derived from an EMBL/GenBank/DDBJ whole genome shotgun (WGS) entry which is preliminary data.</text>
</comment>
<keyword evidence="4" id="KW-0238">DNA-binding</keyword>
<dbReference type="NCBIfam" id="TIGR02937">
    <property type="entry name" value="sigma70-ECF"/>
    <property type="match status" value="1"/>
</dbReference>
<evidence type="ECO:0000313" key="8">
    <source>
        <dbReference type="EMBL" id="MTD12820.1"/>
    </source>
</evidence>
<dbReference type="InterPro" id="IPR013324">
    <property type="entry name" value="RNA_pol_sigma_r3/r4-like"/>
</dbReference>
<evidence type="ECO:0000256" key="3">
    <source>
        <dbReference type="ARBA" id="ARBA00023082"/>
    </source>
</evidence>
<feature type="domain" description="RNA polymerase sigma-70 region 2" evidence="6">
    <location>
        <begin position="37"/>
        <end position="100"/>
    </location>
</feature>
<evidence type="ECO:0000313" key="9">
    <source>
        <dbReference type="Proteomes" id="UP000460221"/>
    </source>
</evidence>
<protein>
    <submittedName>
        <fullName evidence="8">Sigma-70 family RNA polymerase sigma factor</fullName>
    </submittedName>
</protein>